<dbReference type="GO" id="GO:0004803">
    <property type="term" value="F:transposase activity"/>
    <property type="evidence" value="ECO:0007669"/>
    <property type="project" value="InterPro"/>
</dbReference>
<accession>A0A6N9H3I3</accession>
<keyword evidence="3" id="KW-1185">Reference proteome</keyword>
<dbReference type="GO" id="GO:0006313">
    <property type="term" value="P:DNA transposition"/>
    <property type="evidence" value="ECO:0007669"/>
    <property type="project" value="InterPro"/>
</dbReference>
<dbReference type="Gene3D" id="1.10.10.10">
    <property type="entry name" value="Winged helix-like DNA-binding domain superfamily/Winged helix DNA-binding domain"/>
    <property type="match status" value="1"/>
</dbReference>
<proteinExistence type="predicted"/>
<comment type="caution">
    <text evidence="2">The sequence shown here is derived from an EMBL/GenBank/DDBJ whole genome shotgun (WGS) entry which is preliminary data.</text>
</comment>
<dbReference type="InterPro" id="IPR009057">
    <property type="entry name" value="Homeodomain-like_sf"/>
</dbReference>
<dbReference type="Pfam" id="PF01527">
    <property type="entry name" value="HTH_Tnp_1"/>
    <property type="match status" value="1"/>
</dbReference>
<gene>
    <name evidence="2" type="ORF">GSY69_00580</name>
</gene>
<dbReference type="Proteomes" id="UP000469215">
    <property type="component" value="Unassembled WGS sequence"/>
</dbReference>
<keyword evidence="1" id="KW-0175">Coiled coil</keyword>
<dbReference type="SUPFAM" id="SSF46689">
    <property type="entry name" value="Homeodomain-like"/>
    <property type="match status" value="1"/>
</dbReference>
<dbReference type="EMBL" id="WWEQ01000002">
    <property type="protein sequence ID" value="MYM18509.1"/>
    <property type="molecule type" value="Genomic_DNA"/>
</dbReference>
<name>A0A6N9H3I3_9MICO</name>
<evidence type="ECO:0000313" key="2">
    <source>
        <dbReference type="EMBL" id="MYM18509.1"/>
    </source>
</evidence>
<dbReference type="AlphaFoldDB" id="A0A6N9H3I3"/>
<dbReference type="InterPro" id="IPR002514">
    <property type="entry name" value="Transposase_8"/>
</dbReference>
<sequence length="103" mass="11698">MPAVSKYPEELKARATRLTVEARKDPDTRNGAIARIADQCGVKREALRMWVRKAEADEIPVETEDAAATIRRLEKENRELRRSNSILKSAAAFFAAEFDRPQK</sequence>
<evidence type="ECO:0000256" key="1">
    <source>
        <dbReference type="SAM" id="Coils"/>
    </source>
</evidence>
<dbReference type="InterPro" id="IPR036388">
    <property type="entry name" value="WH-like_DNA-bd_sf"/>
</dbReference>
<organism evidence="2 3">
    <name type="scientific">Brevibacterium rongguiense</name>
    <dbReference type="NCBI Taxonomy" id="2695267"/>
    <lineage>
        <taxon>Bacteria</taxon>
        <taxon>Bacillati</taxon>
        <taxon>Actinomycetota</taxon>
        <taxon>Actinomycetes</taxon>
        <taxon>Micrococcales</taxon>
        <taxon>Brevibacteriaceae</taxon>
        <taxon>Brevibacterium</taxon>
    </lineage>
</organism>
<feature type="coiled-coil region" evidence="1">
    <location>
        <begin position="63"/>
        <end position="90"/>
    </location>
</feature>
<dbReference type="RefSeq" id="WP_160951977.1">
    <property type="nucleotide sequence ID" value="NZ_WWEQ01000002.1"/>
</dbReference>
<dbReference type="GO" id="GO:0003677">
    <property type="term" value="F:DNA binding"/>
    <property type="evidence" value="ECO:0007669"/>
    <property type="project" value="InterPro"/>
</dbReference>
<evidence type="ECO:0000313" key="3">
    <source>
        <dbReference type="Proteomes" id="UP000469215"/>
    </source>
</evidence>
<reference evidence="2 3" key="1">
    <citation type="submission" date="2020-01" db="EMBL/GenBank/DDBJ databases">
        <authorList>
            <person name="Deng T."/>
        </authorList>
    </citation>
    <scope>NUCLEOTIDE SEQUENCE [LARGE SCALE GENOMIC DNA]</scope>
    <source>
        <strain evidence="2 3">5221</strain>
    </source>
</reference>
<protein>
    <submittedName>
        <fullName evidence="2">Transposase</fullName>
    </submittedName>
</protein>